<dbReference type="OrthoDB" id="411785at2759"/>
<protein>
    <recommendedName>
        <fullName evidence="4">Methyltransferase domain-containing protein</fullName>
    </recommendedName>
</protein>
<dbReference type="InterPro" id="IPR025714">
    <property type="entry name" value="Methyltranfer_dom"/>
</dbReference>
<dbReference type="EMBL" id="JABAYA010000309">
    <property type="protein sequence ID" value="KAF7721086.1"/>
    <property type="molecule type" value="Genomic_DNA"/>
</dbReference>
<keyword evidence="3" id="KW-0808">Transferase</keyword>
<comment type="similarity">
    <text evidence="1">Belongs to the methyltransferase superfamily.</text>
</comment>
<dbReference type="InterPro" id="IPR051419">
    <property type="entry name" value="Lys/N-term_MeTrsfase_sf"/>
</dbReference>
<keyword evidence="6" id="KW-1185">Reference proteome</keyword>
<sequence length="224" mass="26105">MPVNAVPFHEKEYWQNRFENENHFEWLLSWSTLDVVVRQYLNPHEPILHLGCGNSNLAFDLADSGYTHVVNVDYVEAVIDHMKEKTREKLNAAYDQIEWYTGDCLDDLSFLLERSPKREGFSVVLDKSLCDTIACGDDNHQTGQQTLAQRVMEITRPQGVWITVSFSSERQYIWPSDSQWTWQHEDAVPINVPQENDKPNAPAIYYYLYIRRKVPTKVLTESHA</sequence>
<feature type="domain" description="Methyltransferase" evidence="4">
    <location>
        <begin position="43"/>
        <end position="173"/>
    </location>
</feature>
<evidence type="ECO:0000256" key="1">
    <source>
        <dbReference type="ARBA" id="ARBA00008361"/>
    </source>
</evidence>
<gene>
    <name evidence="5" type="ORF">EC973_005426</name>
</gene>
<dbReference type="CDD" id="cd02440">
    <property type="entry name" value="AdoMet_MTases"/>
    <property type="match status" value="1"/>
</dbReference>
<dbReference type="GO" id="GO:0032259">
    <property type="term" value="P:methylation"/>
    <property type="evidence" value="ECO:0007669"/>
    <property type="project" value="UniProtKB-KW"/>
</dbReference>
<evidence type="ECO:0000256" key="3">
    <source>
        <dbReference type="ARBA" id="ARBA00022679"/>
    </source>
</evidence>
<dbReference type="Proteomes" id="UP000605846">
    <property type="component" value="Unassembled WGS sequence"/>
</dbReference>
<evidence type="ECO:0000259" key="4">
    <source>
        <dbReference type="Pfam" id="PF13847"/>
    </source>
</evidence>
<accession>A0A8H7BP91</accession>
<keyword evidence="2" id="KW-0489">Methyltransferase</keyword>
<evidence type="ECO:0000256" key="2">
    <source>
        <dbReference type="ARBA" id="ARBA00022603"/>
    </source>
</evidence>
<reference evidence="5" key="1">
    <citation type="submission" date="2020-01" db="EMBL/GenBank/DDBJ databases">
        <title>Genome Sequencing of Three Apophysomyces-Like Fungal Strains Confirms a Novel Fungal Genus in the Mucoromycota with divergent Burkholderia-like Endosymbiotic Bacteria.</title>
        <authorList>
            <person name="Stajich J.E."/>
            <person name="Macias A.M."/>
            <person name="Carter-House D."/>
            <person name="Lovett B."/>
            <person name="Kasson L.R."/>
            <person name="Berry K."/>
            <person name="Grigoriev I."/>
            <person name="Chang Y."/>
            <person name="Spatafora J."/>
            <person name="Kasson M.T."/>
        </authorList>
    </citation>
    <scope>NUCLEOTIDE SEQUENCE</scope>
    <source>
        <strain evidence="5">NRRL A-21654</strain>
    </source>
</reference>
<dbReference type="PANTHER" id="PTHR12176">
    <property type="entry name" value="SAM-DEPENDENT METHYLTRANSFERASE SUPERFAMILY PROTEIN"/>
    <property type="match status" value="1"/>
</dbReference>
<comment type="caution">
    <text evidence="5">The sequence shown here is derived from an EMBL/GenBank/DDBJ whole genome shotgun (WGS) entry which is preliminary data.</text>
</comment>
<name>A0A8H7BP91_9FUNG</name>
<evidence type="ECO:0000313" key="6">
    <source>
        <dbReference type="Proteomes" id="UP000605846"/>
    </source>
</evidence>
<dbReference type="AlphaFoldDB" id="A0A8H7BP91"/>
<dbReference type="Gene3D" id="3.40.50.150">
    <property type="entry name" value="Vaccinia Virus protein VP39"/>
    <property type="match status" value="1"/>
</dbReference>
<organism evidence="5 6">
    <name type="scientific">Apophysomyces ossiformis</name>
    <dbReference type="NCBI Taxonomy" id="679940"/>
    <lineage>
        <taxon>Eukaryota</taxon>
        <taxon>Fungi</taxon>
        <taxon>Fungi incertae sedis</taxon>
        <taxon>Mucoromycota</taxon>
        <taxon>Mucoromycotina</taxon>
        <taxon>Mucoromycetes</taxon>
        <taxon>Mucorales</taxon>
        <taxon>Mucorineae</taxon>
        <taxon>Mucoraceae</taxon>
        <taxon>Apophysomyces</taxon>
    </lineage>
</organism>
<dbReference type="Pfam" id="PF13847">
    <property type="entry name" value="Methyltransf_31"/>
    <property type="match status" value="1"/>
</dbReference>
<proteinExistence type="inferred from homology"/>
<dbReference type="InterPro" id="IPR029063">
    <property type="entry name" value="SAM-dependent_MTases_sf"/>
</dbReference>
<evidence type="ECO:0000313" key="5">
    <source>
        <dbReference type="EMBL" id="KAF7721086.1"/>
    </source>
</evidence>
<dbReference type="SUPFAM" id="SSF53335">
    <property type="entry name" value="S-adenosyl-L-methionine-dependent methyltransferases"/>
    <property type="match status" value="1"/>
</dbReference>
<dbReference type="GO" id="GO:0008168">
    <property type="term" value="F:methyltransferase activity"/>
    <property type="evidence" value="ECO:0007669"/>
    <property type="project" value="UniProtKB-KW"/>
</dbReference>